<gene>
    <name evidence="2" type="ORF">METZ01_LOCUS208777</name>
</gene>
<dbReference type="SUPFAM" id="SSF55620">
    <property type="entry name" value="Tetrahydrobiopterin biosynthesis enzymes-like"/>
    <property type="match status" value="1"/>
</dbReference>
<dbReference type="GO" id="GO:0006760">
    <property type="term" value="P:folic acid-containing compound metabolic process"/>
    <property type="evidence" value="ECO:0007669"/>
    <property type="project" value="InterPro"/>
</dbReference>
<reference evidence="2" key="1">
    <citation type="submission" date="2018-05" db="EMBL/GenBank/DDBJ databases">
        <authorList>
            <person name="Lanie J.A."/>
            <person name="Ng W.-L."/>
            <person name="Kazmierczak K.M."/>
            <person name="Andrzejewski T.M."/>
            <person name="Davidsen T.M."/>
            <person name="Wayne K.J."/>
            <person name="Tettelin H."/>
            <person name="Glass J.I."/>
            <person name="Rusch D."/>
            <person name="Podicherti R."/>
            <person name="Tsui H.-C.T."/>
            <person name="Winkler M.E."/>
        </authorList>
    </citation>
    <scope>NUCLEOTIDE SEQUENCE</scope>
</reference>
<dbReference type="InterPro" id="IPR006157">
    <property type="entry name" value="FolB_dom"/>
</dbReference>
<sequence>MGLSFSQNKDIEKLCIENGFAFISLKKMGKIYLNRARFYAYHGCLEEEGVVGGHYVVDVVVEFDLSLVEKSHALNDTVNYVEVFNCVKKEMKK</sequence>
<organism evidence="2">
    <name type="scientific">marine metagenome</name>
    <dbReference type="NCBI Taxonomy" id="408172"/>
    <lineage>
        <taxon>unclassified sequences</taxon>
        <taxon>metagenomes</taxon>
        <taxon>ecological metagenomes</taxon>
    </lineage>
</organism>
<dbReference type="GO" id="GO:0004150">
    <property type="term" value="F:dihydroneopterin aldolase activity"/>
    <property type="evidence" value="ECO:0007669"/>
    <property type="project" value="InterPro"/>
</dbReference>
<dbReference type="EMBL" id="UINC01047091">
    <property type="protein sequence ID" value="SVB55923.1"/>
    <property type="molecule type" value="Genomic_DNA"/>
</dbReference>
<protein>
    <recommendedName>
        <fullName evidence="1">Dihydroneopterin aldolase/epimerase domain-containing protein</fullName>
    </recommendedName>
</protein>
<dbReference type="InterPro" id="IPR043133">
    <property type="entry name" value="GTP-CH-I_C/QueF"/>
</dbReference>
<feature type="non-terminal residue" evidence="2">
    <location>
        <position position="93"/>
    </location>
</feature>
<proteinExistence type="predicted"/>
<evidence type="ECO:0000313" key="2">
    <source>
        <dbReference type="EMBL" id="SVB55923.1"/>
    </source>
</evidence>
<name>A0A382F128_9ZZZZ</name>
<dbReference type="AlphaFoldDB" id="A0A382F128"/>
<accession>A0A382F128</accession>
<dbReference type="Pfam" id="PF02152">
    <property type="entry name" value="FolB"/>
    <property type="match status" value="1"/>
</dbReference>
<evidence type="ECO:0000259" key="1">
    <source>
        <dbReference type="Pfam" id="PF02152"/>
    </source>
</evidence>
<feature type="domain" description="Dihydroneopterin aldolase/epimerase" evidence="1">
    <location>
        <begin position="31"/>
        <end position="92"/>
    </location>
</feature>
<dbReference type="Gene3D" id="3.30.1130.10">
    <property type="match status" value="1"/>
</dbReference>